<sequence length="299" mass="34008">MIRLGLIGVHKTRKKELISLNIPVKALRRLGKELDGKNASGKPGRLSKKPPEPLWSFVDDSLKEMKVTRCSVFSKIANEDVWDPGQIKSCIELRQDSELKEKCQFFTLPVSAVLVVDKDTSWISRYDDVRQVPMVIRNRKQTSNWSCVAGIDFEWDPGDSDFVMANGLRTDHSEDVLRVLTGLGVRNNRLKKEGDVNVYVRYKRSSCSSQGCAWDPGKSIFDHLVGIQRFQAITTGAASESMVLAYIGFVWARSFQQEWLWKWDSDIYDVDLGYIMSLALLMMQVFYSQAKRVEVVVSA</sequence>
<reference evidence="1 2" key="1">
    <citation type="submission" date="2021-05" db="EMBL/GenBank/DDBJ databases">
        <title>Genome Assembly of Synthetic Allotetraploid Brassica napus Reveals Homoeologous Exchanges between Subgenomes.</title>
        <authorList>
            <person name="Davis J.T."/>
        </authorList>
    </citation>
    <scope>NUCLEOTIDE SEQUENCE [LARGE SCALE GENOMIC DNA]</scope>
    <source>
        <strain evidence="2">cv. Da-Ae</strain>
        <tissue evidence="1">Seedling</tissue>
    </source>
</reference>
<gene>
    <name evidence="1" type="ORF">HID58_079791</name>
</gene>
<name>A0ABQ7Y331_BRANA</name>
<proteinExistence type="predicted"/>
<keyword evidence="2" id="KW-1185">Reference proteome</keyword>
<dbReference type="EMBL" id="JAGKQM010000018">
    <property type="protein sequence ID" value="KAH0862580.1"/>
    <property type="molecule type" value="Genomic_DNA"/>
</dbReference>
<protein>
    <submittedName>
        <fullName evidence="1">Uncharacterized protein</fullName>
    </submittedName>
</protein>
<accession>A0ABQ7Y331</accession>
<organism evidence="1 2">
    <name type="scientific">Brassica napus</name>
    <name type="common">Rape</name>
    <dbReference type="NCBI Taxonomy" id="3708"/>
    <lineage>
        <taxon>Eukaryota</taxon>
        <taxon>Viridiplantae</taxon>
        <taxon>Streptophyta</taxon>
        <taxon>Embryophyta</taxon>
        <taxon>Tracheophyta</taxon>
        <taxon>Spermatophyta</taxon>
        <taxon>Magnoliopsida</taxon>
        <taxon>eudicotyledons</taxon>
        <taxon>Gunneridae</taxon>
        <taxon>Pentapetalae</taxon>
        <taxon>rosids</taxon>
        <taxon>malvids</taxon>
        <taxon>Brassicales</taxon>
        <taxon>Brassicaceae</taxon>
        <taxon>Brassiceae</taxon>
        <taxon>Brassica</taxon>
    </lineage>
</organism>
<evidence type="ECO:0000313" key="1">
    <source>
        <dbReference type="EMBL" id="KAH0862580.1"/>
    </source>
</evidence>
<evidence type="ECO:0000313" key="2">
    <source>
        <dbReference type="Proteomes" id="UP000824890"/>
    </source>
</evidence>
<dbReference type="Proteomes" id="UP000824890">
    <property type="component" value="Unassembled WGS sequence"/>
</dbReference>
<comment type="caution">
    <text evidence="1">The sequence shown here is derived from an EMBL/GenBank/DDBJ whole genome shotgun (WGS) entry which is preliminary data.</text>
</comment>